<dbReference type="Proteomes" id="UP001589691">
    <property type="component" value="Unassembled WGS sequence"/>
</dbReference>
<evidence type="ECO:0000313" key="1">
    <source>
        <dbReference type="EMBL" id="MFB9768700.1"/>
    </source>
</evidence>
<accession>A0ABV5WSB4</accession>
<organism evidence="1 2">
    <name type="scientific">Lactiplantibacillus modestisalitolerans</name>
    <dbReference type="NCBI Taxonomy" id="1457219"/>
    <lineage>
        <taxon>Bacteria</taxon>
        <taxon>Bacillati</taxon>
        <taxon>Bacillota</taxon>
        <taxon>Bacilli</taxon>
        <taxon>Lactobacillales</taxon>
        <taxon>Lactobacillaceae</taxon>
        <taxon>Lactiplantibacillus</taxon>
    </lineage>
</organism>
<comment type="caution">
    <text evidence="1">The sequence shown here is derived from an EMBL/GenBank/DDBJ whole genome shotgun (WGS) entry which is preliminary data.</text>
</comment>
<dbReference type="EMBL" id="JBHLZY010000005">
    <property type="protein sequence ID" value="MFB9768700.1"/>
    <property type="molecule type" value="Genomic_DNA"/>
</dbReference>
<keyword evidence="2" id="KW-1185">Reference proteome</keyword>
<evidence type="ECO:0000313" key="2">
    <source>
        <dbReference type="Proteomes" id="UP001589691"/>
    </source>
</evidence>
<sequence>MSALKLTNVYIFTKKVLILGLGWANIFGEENAFRKSKEVDDENGATNA</sequence>
<proteinExistence type="predicted"/>
<name>A0ABV5WSB4_9LACO</name>
<gene>
    <name evidence="1" type="ORF">ACFFLI_02285</name>
</gene>
<protein>
    <submittedName>
        <fullName evidence="1">Uncharacterized protein</fullName>
    </submittedName>
</protein>
<reference evidence="1 2" key="1">
    <citation type="submission" date="2024-09" db="EMBL/GenBank/DDBJ databases">
        <authorList>
            <person name="Sun Q."/>
            <person name="Mori K."/>
        </authorList>
    </citation>
    <scope>NUCLEOTIDE SEQUENCE [LARGE SCALE GENOMIC DNA]</scope>
    <source>
        <strain evidence="1 2">TBRC 4576</strain>
    </source>
</reference>